<dbReference type="InterPro" id="IPR004220">
    <property type="entry name" value="5-COMe_2-OHmuconate_Isoase"/>
</dbReference>
<dbReference type="InterPro" id="IPR014347">
    <property type="entry name" value="Tautomerase/MIF_sf"/>
</dbReference>
<dbReference type="PANTHER" id="PTHR37950:SF1">
    <property type="entry name" value="4-HYDROXYPHENYLACETATE CATABOLISM PROTEIN"/>
    <property type="match status" value="1"/>
</dbReference>
<name>A0A4S4NF26_9RHOB</name>
<organism evidence="1 2">
    <name type="scientific">Aliishimia ponticola</name>
    <dbReference type="NCBI Taxonomy" id="2499833"/>
    <lineage>
        <taxon>Bacteria</taxon>
        <taxon>Pseudomonadati</taxon>
        <taxon>Pseudomonadota</taxon>
        <taxon>Alphaproteobacteria</taxon>
        <taxon>Rhodobacterales</taxon>
        <taxon>Paracoccaceae</taxon>
        <taxon>Aliishimia</taxon>
    </lineage>
</organism>
<keyword evidence="1" id="KW-0413">Isomerase</keyword>
<keyword evidence="2" id="KW-1185">Reference proteome</keyword>
<reference evidence="1 2" key="1">
    <citation type="submission" date="2019-04" db="EMBL/GenBank/DDBJ databases">
        <title>Shimia ponticola sp. nov., isolated from seawater.</title>
        <authorList>
            <person name="Kim Y.-O."/>
            <person name="Yoon J.-H."/>
        </authorList>
    </citation>
    <scope>NUCLEOTIDE SEQUENCE [LARGE SCALE GENOMIC DNA]</scope>
    <source>
        <strain evidence="1 2">MYP11</strain>
    </source>
</reference>
<dbReference type="Proteomes" id="UP000306602">
    <property type="component" value="Unassembled WGS sequence"/>
</dbReference>
<dbReference type="Pfam" id="PF02962">
    <property type="entry name" value="CHMI"/>
    <property type="match status" value="1"/>
</dbReference>
<sequence>MPHLTIQHSPALGQRHDMTVLCDQLRQVLIAQRCFDPGGVRVRAWTVPAEALADGHRDNVCADMVLRMGTGRSVETRQEVGEALMAAAETFFASELREPHMIVSLEIVEIDEDLSWKTNSIHQRLKGAAA</sequence>
<dbReference type="Gene3D" id="3.30.429.10">
    <property type="entry name" value="Macrophage Migration Inhibitory Factor"/>
    <property type="match status" value="1"/>
</dbReference>
<protein>
    <submittedName>
        <fullName evidence="1">5-carboxymethyl-2-hydroxymuconate isomerase</fullName>
    </submittedName>
</protein>
<evidence type="ECO:0000313" key="1">
    <source>
        <dbReference type="EMBL" id="THH37177.1"/>
    </source>
</evidence>
<dbReference type="PANTHER" id="PTHR37950">
    <property type="entry name" value="4-HYDROXYPHENYLACETATE CATABOLISM PROTEIN"/>
    <property type="match status" value="1"/>
</dbReference>
<dbReference type="RefSeq" id="WP_136462777.1">
    <property type="nucleotide sequence ID" value="NZ_SRKY01000002.1"/>
</dbReference>
<dbReference type="AlphaFoldDB" id="A0A4S4NF26"/>
<evidence type="ECO:0000313" key="2">
    <source>
        <dbReference type="Proteomes" id="UP000306602"/>
    </source>
</evidence>
<accession>A0A4S4NF26</accession>
<dbReference type="OrthoDB" id="9814215at2"/>
<dbReference type="EMBL" id="SRKY01000002">
    <property type="protein sequence ID" value="THH37177.1"/>
    <property type="molecule type" value="Genomic_DNA"/>
</dbReference>
<comment type="caution">
    <text evidence="1">The sequence shown here is derived from an EMBL/GenBank/DDBJ whole genome shotgun (WGS) entry which is preliminary data.</text>
</comment>
<dbReference type="GO" id="GO:0008704">
    <property type="term" value="F:5-carboxymethyl-2-hydroxymuconate delta-isomerase activity"/>
    <property type="evidence" value="ECO:0007669"/>
    <property type="project" value="InterPro"/>
</dbReference>
<gene>
    <name evidence="1" type="ORF">E4Z66_09630</name>
</gene>
<proteinExistence type="predicted"/>
<dbReference type="CDD" id="cd00580">
    <property type="entry name" value="CHMI"/>
    <property type="match status" value="1"/>
</dbReference>
<dbReference type="SUPFAM" id="SSF55331">
    <property type="entry name" value="Tautomerase/MIF"/>
    <property type="match status" value="1"/>
</dbReference>